<feature type="signal peptide" evidence="1">
    <location>
        <begin position="1"/>
        <end position="17"/>
    </location>
</feature>
<reference evidence="2" key="1">
    <citation type="submission" date="2022-07" db="EMBL/GenBank/DDBJ databases">
        <title>Genome analysis of Parmales, a sister group of diatoms, reveals the evolutionary specialization of diatoms from phago-mixotrophs to photoautotrophs.</title>
        <authorList>
            <person name="Ban H."/>
            <person name="Sato S."/>
            <person name="Yoshikawa S."/>
            <person name="Kazumasa Y."/>
            <person name="Nakamura Y."/>
            <person name="Ichinomiya M."/>
            <person name="Saitoh K."/>
            <person name="Sato N."/>
            <person name="Blanc-Mathieu R."/>
            <person name="Endo H."/>
            <person name="Kuwata A."/>
            <person name="Ogata H."/>
        </authorList>
    </citation>
    <scope>NUCLEOTIDE SEQUENCE</scope>
</reference>
<comment type="caution">
    <text evidence="2">The sequence shown here is derived from an EMBL/GenBank/DDBJ whole genome shotgun (WGS) entry which is preliminary data.</text>
</comment>
<dbReference type="OrthoDB" id="198492at2759"/>
<dbReference type="AlphaFoldDB" id="A0A9W7F8U0"/>
<gene>
    <name evidence="2" type="ORF">TrRE_jg3492</name>
</gene>
<evidence type="ECO:0000313" key="3">
    <source>
        <dbReference type="Proteomes" id="UP001165082"/>
    </source>
</evidence>
<keyword evidence="1" id="KW-0732">Signal</keyword>
<sequence length="344" mass="37057">MRLILHAILASFALVSSWTVRSIPKNFLAPRFCQQILSATSDATSEALDSSPERTFLLGTGFLQFVVSNDLIKTGTSTPVLMTDVAKSEGVRSNWCPPPAVVVTNGEGEWEAEASKCTALVVCPEASDIPGKTISALLSKMPLCRRVVVVSPAGTTTGEPVGEKEDNWLFNRMMILGGKRVGAAGDKLDYARAVEEAAREAERDGVVRESVVVHRGMMKGGGGEDGLGEKYYKVCGSEPEEILERTYDSARKGCIVIPGDGIDVTPKSIVKGEGDDVAMKNLKEELKNKTSRLSLSAAIVGALRMENPPREFSVLCDLKEERDGVMVVTEMLEGMMAKGTVQKK</sequence>
<protein>
    <submittedName>
        <fullName evidence="2">Uncharacterized protein</fullName>
    </submittedName>
</protein>
<feature type="chain" id="PRO_5040980611" evidence="1">
    <location>
        <begin position="18"/>
        <end position="344"/>
    </location>
</feature>
<evidence type="ECO:0000256" key="1">
    <source>
        <dbReference type="SAM" id="SignalP"/>
    </source>
</evidence>
<accession>A0A9W7F8U0</accession>
<evidence type="ECO:0000313" key="2">
    <source>
        <dbReference type="EMBL" id="GMI07509.1"/>
    </source>
</evidence>
<keyword evidence="3" id="KW-1185">Reference proteome</keyword>
<dbReference type="Proteomes" id="UP001165082">
    <property type="component" value="Unassembled WGS sequence"/>
</dbReference>
<proteinExistence type="predicted"/>
<organism evidence="2 3">
    <name type="scientific">Triparma retinervis</name>
    <dbReference type="NCBI Taxonomy" id="2557542"/>
    <lineage>
        <taxon>Eukaryota</taxon>
        <taxon>Sar</taxon>
        <taxon>Stramenopiles</taxon>
        <taxon>Ochrophyta</taxon>
        <taxon>Bolidophyceae</taxon>
        <taxon>Parmales</taxon>
        <taxon>Triparmaceae</taxon>
        <taxon>Triparma</taxon>
    </lineage>
</organism>
<name>A0A9W7F8U0_9STRA</name>
<dbReference type="EMBL" id="BRXZ01000213">
    <property type="protein sequence ID" value="GMI07509.1"/>
    <property type="molecule type" value="Genomic_DNA"/>
</dbReference>